<dbReference type="EMBL" id="UYYG01001189">
    <property type="protein sequence ID" value="VDN59771.1"/>
    <property type="molecule type" value="Genomic_DNA"/>
</dbReference>
<name>A0A3P7QTL9_DRAME</name>
<dbReference type="OrthoDB" id="5794438at2759"/>
<gene>
    <name evidence="1" type="ORF">DME_LOCUS9744</name>
</gene>
<dbReference type="STRING" id="318479.A0A3P7QTL9"/>
<evidence type="ECO:0000313" key="2">
    <source>
        <dbReference type="Proteomes" id="UP000274756"/>
    </source>
</evidence>
<keyword evidence="2" id="KW-1185">Reference proteome</keyword>
<dbReference type="AlphaFoldDB" id="A0A3P7QTL9"/>
<protein>
    <submittedName>
        <fullName evidence="1">Uncharacterized protein</fullName>
    </submittedName>
</protein>
<organism evidence="1 2">
    <name type="scientific">Dracunculus medinensis</name>
    <name type="common">Guinea worm</name>
    <dbReference type="NCBI Taxonomy" id="318479"/>
    <lineage>
        <taxon>Eukaryota</taxon>
        <taxon>Metazoa</taxon>
        <taxon>Ecdysozoa</taxon>
        <taxon>Nematoda</taxon>
        <taxon>Chromadorea</taxon>
        <taxon>Rhabditida</taxon>
        <taxon>Spirurina</taxon>
        <taxon>Dracunculoidea</taxon>
        <taxon>Dracunculidae</taxon>
        <taxon>Dracunculus</taxon>
    </lineage>
</organism>
<dbReference type="Proteomes" id="UP000274756">
    <property type="component" value="Unassembled WGS sequence"/>
</dbReference>
<reference evidence="1 2" key="1">
    <citation type="submission" date="2018-11" db="EMBL/GenBank/DDBJ databases">
        <authorList>
            <consortium name="Pathogen Informatics"/>
        </authorList>
    </citation>
    <scope>NUCLEOTIDE SEQUENCE [LARGE SCALE GENOMIC DNA]</scope>
</reference>
<proteinExistence type="predicted"/>
<sequence>MPDWMLIRMASSISIKLGPSVGKQLLIKYRGERRDDCYPRNATVTDQQICVDIARILGNNPSRYNAAKQFYLMLNEMHFCKPKSDALNVLFGFWVKKNNIEKAVDELEDLLHRLKFKSIGSILFVVMSLICSRDSLVMKYAKTRLQRICIIGCVLLDQNLPIRFAELLHKEEFLLCFEAVRFICSVAASKRRPDMLFNLLDCHELFKLDNKARNYICNALVVIYGKKREIDGLNKIWHSVNNEKNLDDFLSTMNALKHFYKCLRVHCPKIDQE</sequence>
<evidence type="ECO:0000313" key="1">
    <source>
        <dbReference type="EMBL" id="VDN59771.1"/>
    </source>
</evidence>
<accession>A0A3P7QTL9</accession>